<evidence type="ECO:0000259" key="8">
    <source>
        <dbReference type="Pfam" id="PF04095"/>
    </source>
</evidence>
<dbReference type="Proteomes" id="UP001237988">
    <property type="component" value="Segment"/>
</dbReference>
<evidence type="ECO:0000256" key="1">
    <source>
        <dbReference type="ARBA" id="ARBA00010897"/>
    </source>
</evidence>
<dbReference type="InterPro" id="IPR016471">
    <property type="entry name" value="Nicotinamide_PRibTrfase"/>
</dbReference>
<evidence type="ECO:0000256" key="4">
    <source>
        <dbReference type="ARBA" id="ARBA00022679"/>
    </source>
</evidence>
<dbReference type="InterPro" id="IPR041525">
    <property type="entry name" value="N/Namide_PRibTrfase"/>
</dbReference>
<evidence type="ECO:0000256" key="6">
    <source>
        <dbReference type="ARBA" id="ARBA00035024"/>
    </source>
</evidence>
<organism evidence="9 10">
    <name type="scientific">Phage Phass-1</name>
    <dbReference type="NCBI Taxonomy" id="3043662"/>
    <lineage>
        <taxon>Viruses</taxon>
        <taxon>Duplodnaviria</taxon>
        <taxon>Heunggongvirae</taxon>
        <taxon>Uroviricota</taxon>
        <taxon>Caudoviricetes</taxon>
        <taxon>Caudoviricetes code 15 clade</taxon>
    </lineage>
</organism>
<dbReference type="GO" id="GO:0047280">
    <property type="term" value="F:nicotinamide phosphoribosyltransferase activity"/>
    <property type="evidence" value="ECO:0007669"/>
    <property type="project" value="UniProtKB-EC"/>
</dbReference>
<accession>A0AAF0RXH5</accession>
<keyword evidence="2" id="KW-0662">Pyridine nucleotide biosynthesis</keyword>
<name>A0AAF0RXH5_9CAUD</name>
<evidence type="ECO:0000313" key="9">
    <source>
        <dbReference type="EMBL" id="WIC39687.1"/>
    </source>
</evidence>
<dbReference type="PANTHER" id="PTHR43816">
    <property type="entry name" value="NICOTINAMIDE PHOSPHORIBOSYLTRANSFERASE"/>
    <property type="match status" value="1"/>
</dbReference>
<dbReference type="PANTHER" id="PTHR43816:SF1">
    <property type="entry name" value="NICOTINAMIDE PHOSPHORIBOSYLTRANSFERASE"/>
    <property type="match status" value="1"/>
</dbReference>
<dbReference type="EC" id="2.4.2.12" evidence="6"/>
<feature type="domain" description="Nicotinate/nicotinamide phosphoribosyltransferase" evidence="8">
    <location>
        <begin position="185"/>
        <end position="467"/>
    </location>
</feature>
<dbReference type="SUPFAM" id="SSF51690">
    <property type="entry name" value="Nicotinate/Quinolinate PRTase C-terminal domain-like"/>
    <property type="match status" value="1"/>
</dbReference>
<evidence type="ECO:0000256" key="5">
    <source>
        <dbReference type="ARBA" id="ARBA00035007"/>
    </source>
</evidence>
<sequence length="532" mass="60251">MRNFFAMFAADYYKIGHAIKMQPQSAEMVYSTWTARSNKHHPGCDRTVVFGYQYTLACLHDFWEENFFKVPVHDLERQWEEVMGKTFDETYCDFSKFYALHELGHLPIAVYGVPEGTLLPIGIPDHVIFNTDPDFAWLPQFIEDQWSANNWLPSTSATTAYYRRKLLAPFVKATHGDMAALDHMCGDFSLRGHTSLQAGYISGAAHALSFDRTATIGSNILLRDYYGADMVTPPMRGTPSLEHSVVEQGVADYKQRIAHGQLTSDERHLFKKAAFDNWDINLIAEMLFLNHLLTEVQPTGVMTYVSDTYDYWGVVSKALPLLKDVILNRDGVLSVRPDSGDPVKIICGDPNAEPGTPEFKGTLHMLWQIFGGTFNGHQCSVLNPHIRMIYGDAITPEITRAVGQWCISSSFDITNISFGIGAYTYQYVTRDTRGYAIKATDCIINGEEVPIYKMPKTDPGKKSPRGAVKVIAKNGDYEMVDGLSYSETLNAPDNIMVKKYMDGICFNFEDFDTIKERLREEEKRDAERDQKW</sequence>
<dbReference type="Gene3D" id="3.20.20.70">
    <property type="entry name" value="Aldolase class I"/>
    <property type="match status" value="1"/>
</dbReference>
<proteinExistence type="inferred from homology"/>
<dbReference type="InterPro" id="IPR013785">
    <property type="entry name" value="Aldolase_TIM"/>
</dbReference>
<dbReference type="InterPro" id="IPR036068">
    <property type="entry name" value="Nicotinate_pribotase-like_C"/>
</dbReference>
<reference evidence="9" key="1">
    <citation type="submission" date="2023-04" db="EMBL/GenBank/DDBJ databases">
        <title>Bacteriophage Phass-1 Discovered in the Human Gut Virome - the Founding Member of the Proposed New Family Phassviridae.</title>
        <authorList>
            <person name="Tikunov A.Y."/>
            <person name="Morozova V.V."/>
            <person name="Chechushkov A.V."/>
            <person name="Tikunova N.V."/>
        </authorList>
    </citation>
    <scope>NUCLEOTIDE SEQUENCE</scope>
</reference>
<dbReference type="PIRSF" id="PIRSF005943">
    <property type="entry name" value="NMPRT"/>
    <property type="match status" value="1"/>
</dbReference>
<dbReference type="EMBL" id="OQ749652">
    <property type="protein sequence ID" value="WIC39687.1"/>
    <property type="molecule type" value="Genomic_DNA"/>
</dbReference>
<keyword evidence="4 9" id="KW-0808">Transferase</keyword>
<evidence type="ECO:0000256" key="3">
    <source>
        <dbReference type="ARBA" id="ARBA00022676"/>
    </source>
</evidence>
<comment type="pathway">
    <text evidence="5">Cofactor biosynthesis; NAD(+) biosynthesis; nicotinamide D-ribonucleotide from 5-phospho-alpha-D-ribose 1-diphosphate and nicotinamide: step 1/1.</text>
</comment>
<keyword evidence="3 9" id="KW-0328">Glycosyltransferase</keyword>
<protein>
    <recommendedName>
        <fullName evidence="7">Nicotinamide phosphoribosyltransferase</fullName>
        <ecNumber evidence="6">2.4.2.12</ecNumber>
    </recommendedName>
</protein>
<evidence type="ECO:0000313" key="10">
    <source>
        <dbReference type="Proteomes" id="UP001237988"/>
    </source>
</evidence>
<dbReference type="Pfam" id="PF04095">
    <property type="entry name" value="NAPRTase"/>
    <property type="match status" value="1"/>
</dbReference>
<evidence type="ECO:0000256" key="7">
    <source>
        <dbReference type="ARBA" id="ARBA00035036"/>
    </source>
</evidence>
<dbReference type="GO" id="GO:0009435">
    <property type="term" value="P:NAD+ biosynthetic process"/>
    <property type="evidence" value="ECO:0007669"/>
    <property type="project" value="InterPro"/>
</dbReference>
<evidence type="ECO:0000256" key="2">
    <source>
        <dbReference type="ARBA" id="ARBA00022642"/>
    </source>
</evidence>
<comment type="similarity">
    <text evidence="1">Belongs to the NAPRTase family.</text>
</comment>